<sequence length="148" mass="16604">MPDTLLLVTVEADAANETGCQRSLPGGKTFIVSKDKNEAKAWYSQIQENLKLLETLPEKEQYDLEDLETDAKLTVGSKVRLQGFKPTGSFAQYNGMEGCIDDIDPTTDKFYVDVDGKTIKAKLENLRGIRELLTPFKRREMQKKASAL</sequence>
<dbReference type="AlphaFoldDB" id="L1JH18"/>
<protein>
    <submittedName>
        <fullName evidence="1">Uncharacterized protein</fullName>
    </submittedName>
</protein>
<organism evidence="1">
    <name type="scientific">Guillardia theta (strain CCMP2712)</name>
    <name type="common">Cryptophyte</name>
    <dbReference type="NCBI Taxonomy" id="905079"/>
    <lineage>
        <taxon>Eukaryota</taxon>
        <taxon>Cryptophyceae</taxon>
        <taxon>Pyrenomonadales</taxon>
        <taxon>Geminigeraceae</taxon>
        <taxon>Guillardia</taxon>
    </lineage>
</organism>
<dbReference type="GeneID" id="17303976"/>
<name>L1JH18_GUITC</name>
<dbReference type="EMBL" id="JH992990">
    <property type="protein sequence ID" value="EKX47390.1"/>
    <property type="molecule type" value="Genomic_DNA"/>
</dbReference>
<dbReference type="RefSeq" id="XP_005834370.1">
    <property type="nucleotide sequence ID" value="XM_005834313.1"/>
</dbReference>
<proteinExistence type="predicted"/>
<dbReference type="PaxDb" id="55529-EKX47390"/>
<dbReference type="KEGG" id="gtt:GUITHDRAFT_152099"/>
<gene>
    <name evidence="1" type="ORF">GUITHDRAFT_152099</name>
</gene>
<dbReference type="HOGENOM" id="CLU_1773004_0_0_1"/>
<reference evidence="1" key="1">
    <citation type="journal article" date="2012" name="Nature">
        <title>Algal genomes reveal evolutionary mosaicism and the fate of nucleomorphs.</title>
        <authorList>
            <consortium name="DOE Joint Genome Institute"/>
            <person name="Curtis B.A."/>
            <person name="Tanifuji G."/>
            <person name="Burki F."/>
            <person name="Gruber A."/>
            <person name="Irimia M."/>
            <person name="Maruyama S."/>
            <person name="Arias M.C."/>
            <person name="Ball S.G."/>
            <person name="Gile G.H."/>
            <person name="Hirakawa Y."/>
            <person name="Hopkins J.F."/>
            <person name="Kuo A."/>
            <person name="Rensing S.A."/>
            <person name="Schmutz J."/>
            <person name="Symeonidi A."/>
            <person name="Elias M."/>
            <person name="Eveleigh R.J."/>
            <person name="Herman E.K."/>
            <person name="Klute M.J."/>
            <person name="Nakayama T."/>
            <person name="Obornik M."/>
            <person name="Reyes-Prieto A."/>
            <person name="Armbrust E.V."/>
            <person name="Aves S.J."/>
            <person name="Beiko R.G."/>
            <person name="Coutinho P."/>
            <person name="Dacks J.B."/>
            <person name="Durnford D.G."/>
            <person name="Fast N.M."/>
            <person name="Green B.R."/>
            <person name="Grisdale C.J."/>
            <person name="Hempel F."/>
            <person name="Henrissat B."/>
            <person name="Hoppner M.P."/>
            <person name="Ishida K."/>
            <person name="Kim E."/>
            <person name="Koreny L."/>
            <person name="Kroth P.G."/>
            <person name="Liu Y."/>
            <person name="Malik S.B."/>
            <person name="Maier U.G."/>
            <person name="McRose D."/>
            <person name="Mock T."/>
            <person name="Neilson J.A."/>
            <person name="Onodera N.T."/>
            <person name="Poole A.M."/>
            <person name="Pritham E.J."/>
            <person name="Richards T.A."/>
            <person name="Rocap G."/>
            <person name="Roy S.W."/>
            <person name="Sarai C."/>
            <person name="Schaack S."/>
            <person name="Shirato S."/>
            <person name="Slamovits C.H."/>
            <person name="Spencer D.F."/>
            <person name="Suzuki S."/>
            <person name="Worden A.Z."/>
            <person name="Zauner S."/>
            <person name="Barry K."/>
            <person name="Bell C."/>
            <person name="Bharti A.K."/>
            <person name="Crow J.A."/>
            <person name="Grimwood J."/>
            <person name="Kramer R."/>
            <person name="Lindquist E."/>
            <person name="Lucas S."/>
            <person name="Salamov A."/>
            <person name="McFadden G.I."/>
            <person name="Lane C.E."/>
            <person name="Keeling P.J."/>
            <person name="Gray M.W."/>
            <person name="Grigoriev I.V."/>
            <person name="Archibald J.M."/>
        </authorList>
    </citation>
    <scope>NUCLEOTIDE SEQUENCE</scope>
    <source>
        <strain evidence="1">CCMP2712</strain>
    </source>
</reference>
<evidence type="ECO:0000313" key="1">
    <source>
        <dbReference type="EMBL" id="EKX47390.1"/>
    </source>
</evidence>
<accession>L1JH18</accession>
<feature type="non-terminal residue" evidence="1">
    <location>
        <position position="148"/>
    </location>
</feature>